<sequence length="150" mass="15073">MKLSPSLSLPARLAAASLLLLMTSACASPPAPVSAPPSPAAASASADSLWQQIQAASANATCDNSGQCHTIGIGAKACGGPESYLPWSSKQDDGAALKQLVEQHAAALRARDARAAMMSTCSVVSSPGASCQANRCVLNPGKVGNAPEMR</sequence>
<dbReference type="EMBL" id="LROM01000085">
    <property type="protein sequence ID" value="OFA00011.1"/>
    <property type="molecule type" value="Genomic_DNA"/>
</dbReference>
<dbReference type="AlphaFoldDB" id="A0A1E7WLX7"/>
<dbReference type="RefSeq" id="WP_070248470.1">
    <property type="nucleotide sequence ID" value="NZ_LROM01000085.1"/>
</dbReference>
<feature type="signal peptide" evidence="1">
    <location>
        <begin position="1"/>
        <end position="27"/>
    </location>
</feature>
<evidence type="ECO:0008006" key="4">
    <source>
        <dbReference type="Google" id="ProtNLM"/>
    </source>
</evidence>
<dbReference type="OrthoDB" id="8703681at2"/>
<keyword evidence="3" id="KW-1185">Reference proteome</keyword>
<gene>
    <name evidence="2" type="ORF">DUPY_24760</name>
</gene>
<reference evidence="3" key="1">
    <citation type="journal article" date="2016" name="Front. Microbiol.">
        <title>Molecular Keys to the Janthinobacterium and Duganella spp. Interaction with the Plant Pathogen Fusarium graminearum.</title>
        <authorList>
            <person name="Haack F.S."/>
            <person name="Poehlein A."/>
            <person name="Kroger C."/>
            <person name="Voigt C.A."/>
            <person name="Piepenbring M."/>
            <person name="Bode H.B."/>
            <person name="Daniel R."/>
            <person name="Schafer W."/>
            <person name="Streit W.R."/>
        </authorList>
    </citation>
    <scope>NUCLEOTIDE SEQUENCE [LARGE SCALE GENOMIC DNA]</scope>
    <source>
        <strain evidence="3">T54</strain>
    </source>
</reference>
<dbReference type="PATRIC" id="fig|762836.4.peg.2554"/>
<evidence type="ECO:0000313" key="2">
    <source>
        <dbReference type="EMBL" id="OFA00011.1"/>
    </source>
</evidence>
<accession>A0A1E7WLX7</accession>
<comment type="caution">
    <text evidence="2">The sequence shown here is derived from an EMBL/GenBank/DDBJ whole genome shotgun (WGS) entry which is preliminary data.</text>
</comment>
<protein>
    <recommendedName>
        <fullName evidence="4">DUF4189 domain-containing protein</fullName>
    </recommendedName>
</protein>
<proteinExistence type="predicted"/>
<keyword evidence="1" id="KW-0732">Signal</keyword>
<name>A0A1E7WLX7_9BURK</name>
<evidence type="ECO:0000313" key="3">
    <source>
        <dbReference type="Proteomes" id="UP000175989"/>
    </source>
</evidence>
<organism evidence="2 3">
    <name type="scientific">Duganella phyllosphaerae</name>
    <dbReference type="NCBI Taxonomy" id="762836"/>
    <lineage>
        <taxon>Bacteria</taxon>
        <taxon>Pseudomonadati</taxon>
        <taxon>Pseudomonadota</taxon>
        <taxon>Betaproteobacteria</taxon>
        <taxon>Burkholderiales</taxon>
        <taxon>Oxalobacteraceae</taxon>
        <taxon>Telluria group</taxon>
        <taxon>Duganella</taxon>
    </lineage>
</organism>
<dbReference type="Proteomes" id="UP000175989">
    <property type="component" value="Unassembled WGS sequence"/>
</dbReference>
<feature type="chain" id="PRO_5009207272" description="DUF4189 domain-containing protein" evidence="1">
    <location>
        <begin position="28"/>
        <end position="150"/>
    </location>
</feature>
<dbReference type="PROSITE" id="PS51257">
    <property type="entry name" value="PROKAR_LIPOPROTEIN"/>
    <property type="match status" value="1"/>
</dbReference>
<evidence type="ECO:0000256" key="1">
    <source>
        <dbReference type="SAM" id="SignalP"/>
    </source>
</evidence>